<dbReference type="InterPro" id="IPR050793">
    <property type="entry name" value="CMP-NeuNAc_synthase"/>
</dbReference>
<evidence type="ECO:0000313" key="2">
    <source>
        <dbReference type="Proteomes" id="UP000199073"/>
    </source>
</evidence>
<name>A0A1H0QQH9_9BACT</name>
<dbReference type="PANTHER" id="PTHR21485">
    <property type="entry name" value="HAD SUPERFAMILY MEMBERS CMAS AND KDSC"/>
    <property type="match status" value="1"/>
</dbReference>
<dbReference type="Gene3D" id="3.90.550.10">
    <property type="entry name" value="Spore Coat Polysaccharide Biosynthesis Protein SpsA, Chain A"/>
    <property type="match status" value="1"/>
</dbReference>
<dbReference type="OrthoDB" id="9805604at2"/>
<evidence type="ECO:0000313" key="1">
    <source>
        <dbReference type="EMBL" id="SDP19603.1"/>
    </source>
</evidence>
<dbReference type="GO" id="GO:0008781">
    <property type="term" value="F:N-acylneuraminate cytidylyltransferase activity"/>
    <property type="evidence" value="ECO:0007669"/>
    <property type="project" value="TreeGrafter"/>
</dbReference>
<keyword evidence="2" id="KW-1185">Reference proteome</keyword>
<dbReference type="AlphaFoldDB" id="A0A1H0QQH9"/>
<dbReference type="CDD" id="cd02513">
    <property type="entry name" value="CMP-NeuAc_Synthase"/>
    <property type="match status" value="1"/>
</dbReference>
<protein>
    <submittedName>
        <fullName evidence="1">CMP-N-acetylneuraminic acid synthetase</fullName>
    </submittedName>
</protein>
<dbReference type="Proteomes" id="UP000199073">
    <property type="component" value="Unassembled WGS sequence"/>
</dbReference>
<reference evidence="1 2" key="1">
    <citation type="submission" date="2016-10" db="EMBL/GenBank/DDBJ databases">
        <authorList>
            <person name="de Groot N.N."/>
        </authorList>
    </citation>
    <scope>NUCLEOTIDE SEQUENCE [LARGE SCALE GENOMIC DNA]</scope>
    <source>
        <strain evidence="1 2">DSM 12130</strain>
    </source>
</reference>
<dbReference type="RefSeq" id="WP_092222515.1">
    <property type="nucleotide sequence ID" value="NZ_FNJI01000012.1"/>
</dbReference>
<dbReference type="PANTHER" id="PTHR21485:SF3">
    <property type="entry name" value="N-ACYLNEURAMINATE CYTIDYLYLTRANSFERASE"/>
    <property type="match status" value="1"/>
</dbReference>
<dbReference type="InterPro" id="IPR029044">
    <property type="entry name" value="Nucleotide-diphossugar_trans"/>
</dbReference>
<dbReference type="EMBL" id="FNJI01000012">
    <property type="protein sequence ID" value="SDP19603.1"/>
    <property type="molecule type" value="Genomic_DNA"/>
</dbReference>
<dbReference type="InterPro" id="IPR003329">
    <property type="entry name" value="Cytidylyl_trans"/>
</dbReference>
<sequence>MKKAIAFVPVRCGSKSIKLKNIKLFCGRPLVWWVLAALEESRTVGKIYVATDCDEIANVVTNMQFSRVAIYRRSLENSQDTSSTEDAIFEFLANNPLPEDVPFYLVQATSPFTTSEQLDDAFDLFIESKADSLLTCTRIKKFLWSEDGIPLNYDYRFRPRRQDFSGVLVENGAFYITTVGAVLRAKNRLSGKIAVFEMDDERTSYELDEEIDWIICEALMRERQK</sequence>
<proteinExistence type="predicted"/>
<dbReference type="SUPFAM" id="SSF53448">
    <property type="entry name" value="Nucleotide-diphospho-sugar transferases"/>
    <property type="match status" value="1"/>
</dbReference>
<organism evidence="1 2">
    <name type="scientific">Desulforhopalus singaporensis</name>
    <dbReference type="NCBI Taxonomy" id="91360"/>
    <lineage>
        <taxon>Bacteria</taxon>
        <taxon>Pseudomonadati</taxon>
        <taxon>Thermodesulfobacteriota</taxon>
        <taxon>Desulfobulbia</taxon>
        <taxon>Desulfobulbales</taxon>
        <taxon>Desulfocapsaceae</taxon>
        <taxon>Desulforhopalus</taxon>
    </lineage>
</organism>
<dbReference type="STRING" id="91360.SAMN05660330_02078"/>
<accession>A0A1H0QQH9</accession>
<dbReference type="Pfam" id="PF02348">
    <property type="entry name" value="CTP_transf_3"/>
    <property type="match status" value="1"/>
</dbReference>
<gene>
    <name evidence="1" type="ORF">SAMN05660330_02078</name>
</gene>